<evidence type="ECO:0000313" key="9">
    <source>
        <dbReference type="RefSeq" id="XP_017769226.1"/>
    </source>
</evidence>
<comment type="subunit">
    <text evidence="1">Self-associates forming complexes of several hundred monomers.</text>
</comment>
<evidence type="ECO:0000256" key="2">
    <source>
        <dbReference type="ARBA" id="ARBA00016807"/>
    </source>
</evidence>
<protein>
    <recommendedName>
        <fullName evidence="2">Regulatory protein zeste</fullName>
    </recommendedName>
</protein>
<reference evidence="9" key="1">
    <citation type="submission" date="2025-08" db="UniProtKB">
        <authorList>
            <consortium name="RefSeq"/>
        </authorList>
    </citation>
    <scope>IDENTIFICATION</scope>
    <source>
        <tissue evidence="9">Whole Larva</tissue>
    </source>
</reference>
<proteinExistence type="predicted"/>
<dbReference type="Proteomes" id="UP000695000">
    <property type="component" value="Unplaced"/>
</dbReference>
<dbReference type="GeneID" id="108557288"/>
<feature type="region of interest" description="Disordered" evidence="6">
    <location>
        <begin position="139"/>
        <end position="178"/>
    </location>
</feature>
<sequence length="255" mass="29834">MMKRKRSYNFEQSENNLLIDLCLDHKDVIENTETSDVAVLRQQSETWIKIMNIFNERSGKHPRTVEALQTKHEDNKEYYKQYAEHEQKLLAIFNNSSLEPVVDSDMQFKQLVVETTHDENEHSDISVEITPKALVNSFMDNKDNTTETDEESSNPENVSSNKPGKSCNVPEQNGDGQARLSDLADRKSELVALQIEIMKQELQSKENDEKRKRELHKYDLLLVQQRIENEKNDARRRSELHGFQLEKEKLELLLF</sequence>
<keyword evidence="8" id="KW-1185">Reference proteome</keyword>
<keyword evidence="4" id="KW-0804">Transcription</keyword>
<organism evidence="8 9">
    <name type="scientific">Nicrophorus vespilloides</name>
    <name type="common">Boreal carrion beetle</name>
    <dbReference type="NCBI Taxonomy" id="110193"/>
    <lineage>
        <taxon>Eukaryota</taxon>
        <taxon>Metazoa</taxon>
        <taxon>Ecdysozoa</taxon>
        <taxon>Arthropoda</taxon>
        <taxon>Hexapoda</taxon>
        <taxon>Insecta</taxon>
        <taxon>Pterygota</taxon>
        <taxon>Neoptera</taxon>
        <taxon>Endopterygota</taxon>
        <taxon>Coleoptera</taxon>
        <taxon>Polyphaga</taxon>
        <taxon>Staphyliniformia</taxon>
        <taxon>Silphidae</taxon>
        <taxon>Nicrophorinae</taxon>
        <taxon>Nicrophorus</taxon>
    </lineage>
</organism>
<dbReference type="InterPro" id="IPR028002">
    <property type="entry name" value="Myb_DNA-bind_5"/>
</dbReference>
<evidence type="ECO:0000256" key="4">
    <source>
        <dbReference type="ARBA" id="ARBA00023163"/>
    </source>
</evidence>
<evidence type="ECO:0000259" key="7">
    <source>
        <dbReference type="Pfam" id="PF13873"/>
    </source>
</evidence>
<evidence type="ECO:0000256" key="5">
    <source>
        <dbReference type="ARBA" id="ARBA00025466"/>
    </source>
</evidence>
<evidence type="ECO:0000256" key="3">
    <source>
        <dbReference type="ARBA" id="ARBA00023015"/>
    </source>
</evidence>
<dbReference type="Pfam" id="PF13873">
    <property type="entry name" value="Myb_DNA-bind_5"/>
    <property type="match status" value="1"/>
</dbReference>
<name>A0ABM1M3S6_NICVS</name>
<feature type="domain" description="Myb/SANT-like DNA-binding" evidence="7">
    <location>
        <begin position="6"/>
        <end position="81"/>
    </location>
</feature>
<evidence type="ECO:0000256" key="1">
    <source>
        <dbReference type="ARBA" id="ARBA00011764"/>
    </source>
</evidence>
<evidence type="ECO:0000313" key="8">
    <source>
        <dbReference type="Proteomes" id="UP000695000"/>
    </source>
</evidence>
<evidence type="ECO:0000256" key="6">
    <source>
        <dbReference type="SAM" id="MobiDB-lite"/>
    </source>
</evidence>
<accession>A0ABM1M3S6</accession>
<comment type="function">
    <text evidence="5">Involved in transvection phenomena (= synapsis-dependent gene expression), where the synaptic pairing of chromosomes carrying genes with which zeste interacts influences the expression of these genes. Zeste binds to DNA and stimulates transcription from a nearby promoter.</text>
</comment>
<gene>
    <name evidence="9" type="primary">LOC108557288</name>
</gene>
<keyword evidence="3" id="KW-0805">Transcription regulation</keyword>
<dbReference type="RefSeq" id="XP_017769226.1">
    <property type="nucleotide sequence ID" value="XM_017913737.1"/>
</dbReference>